<dbReference type="NCBIfam" id="NF005833">
    <property type="entry name" value="PRK07737.1"/>
    <property type="match status" value="1"/>
</dbReference>
<protein>
    <recommendedName>
        <fullName evidence="5">Flagellar hook-associated protein 2</fullName>
        <shortName evidence="5">HAP2</shortName>
    </recommendedName>
    <alternativeName>
        <fullName evidence="5">Flagellar cap protein</fullName>
    </alternativeName>
</protein>
<dbReference type="Proteomes" id="UP000642571">
    <property type="component" value="Unassembled WGS sequence"/>
</dbReference>
<organism evidence="8 9">
    <name type="scientific">Pontibacillus salipaludis</name>
    <dbReference type="NCBI Taxonomy" id="1697394"/>
    <lineage>
        <taxon>Bacteria</taxon>
        <taxon>Bacillati</taxon>
        <taxon>Bacillota</taxon>
        <taxon>Bacilli</taxon>
        <taxon>Bacillales</taxon>
        <taxon>Bacillaceae</taxon>
        <taxon>Pontibacillus</taxon>
    </lineage>
</organism>
<evidence type="ECO:0000259" key="6">
    <source>
        <dbReference type="Pfam" id="PF02465"/>
    </source>
</evidence>
<evidence type="ECO:0000256" key="4">
    <source>
        <dbReference type="ARBA" id="ARBA00023143"/>
    </source>
</evidence>
<dbReference type="InterPro" id="IPR040026">
    <property type="entry name" value="FliD"/>
</dbReference>
<dbReference type="Pfam" id="PF07195">
    <property type="entry name" value="FliD_C"/>
    <property type="match status" value="1"/>
</dbReference>
<comment type="function">
    <text evidence="5">Required for morphogenesis and for the elongation of the flagellar filament by facilitating polymerization of the flagellin monomers at the tip of growing filament. Forms a capping structure, which prevents flagellin subunits (transported through the central channel of the flagellum) from leaking out without polymerization at the distal end.</text>
</comment>
<dbReference type="InterPro" id="IPR010809">
    <property type="entry name" value="FliD_C"/>
</dbReference>
<evidence type="ECO:0000313" key="8">
    <source>
        <dbReference type="EMBL" id="GGD10946.1"/>
    </source>
</evidence>
<dbReference type="InterPro" id="IPR003481">
    <property type="entry name" value="FliD_N"/>
</dbReference>
<comment type="similarity">
    <text evidence="1 5">Belongs to the FliD family.</text>
</comment>
<sequence length="517" mass="57733">MSDMRIGGLATGMDIDKIVGDLMKAERIPLNKMEQEKTWLTWQRDAYRDMNRSFDQLESMASDMKFSDVYNTKTTSSNMADAVIATADPSASGGSYTIKVNKLASSAINTSRSSITNDGETLDLNASLESQQSKFKNGINLTNLNFTLTTYKEDGSSSPIDFTITKDMSINDIFDKINNSDVGVRAFYDRQADKVVLERTKTGNFNTSGEYLGAEIGFDSGNAEIITNTFGIQNKVDDGNGNWIKAELGGEDAEFTYNNALTINSHENSYKLNGVNFQFNDTTNGKNASISVNNNIDHAVDKITKFVAKYNEIVESANMQVSERKNRDYKPLTDKEKEAMEEKEIELWEAQAKKGLLSNDSAIESTLFSMRNEWYETVETSGAYNRITDIGIDTSSNYRDGGKLLIKESDLRAALKNDSESVYKLFTGEGNTKGITQKLEESLSNGIKQIEAKAGKSTSISNNFRIGKELDTIKDEMRDFENRLNQIEDRYWSQFTAMEKAIQKMNSQSAQLMSQLG</sequence>
<keyword evidence="8" id="KW-0969">Cilium</keyword>
<dbReference type="PANTHER" id="PTHR30288">
    <property type="entry name" value="FLAGELLAR CAP/ASSEMBLY PROTEIN FLID"/>
    <property type="match status" value="1"/>
</dbReference>
<keyword evidence="8" id="KW-0282">Flagellum</keyword>
<dbReference type="Pfam" id="PF07196">
    <property type="entry name" value="Flagellin_IN"/>
    <property type="match status" value="1"/>
</dbReference>
<keyword evidence="3" id="KW-0175">Coiled coil</keyword>
<evidence type="ECO:0000256" key="3">
    <source>
        <dbReference type="ARBA" id="ARBA00023054"/>
    </source>
</evidence>
<comment type="subcellular location">
    <subcellularLocation>
        <location evidence="5">Secreted</location>
    </subcellularLocation>
    <subcellularLocation>
        <location evidence="5">Bacterial flagellum</location>
    </subcellularLocation>
</comment>
<comment type="subunit">
    <text evidence="2 5">Homopentamer.</text>
</comment>
<dbReference type="PANTHER" id="PTHR30288:SF0">
    <property type="entry name" value="FLAGELLAR HOOK-ASSOCIATED PROTEIN 2"/>
    <property type="match status" value="1"/>
</dbReference>
<evidence type="ECO:0000259" key="7">
    <source>
        <dbReference type="Pfam" id="PF07195"/>
    </source>
</evidence>
<gene>
    <name evidence="8" type="primary">fliD</name>
    <name evidence="8" type="ORF">GCM10011389_18150</name>
</gene>
<evidence type="ECO:0000256" key="5">
    <source>
        <dbReference type="RuleBase" id="RU362066"/>
    </source>
</evidence>
<comment type="caution">
    <text evidence="8">The sequence shown here is derived from an EMBL/GenBank/DDBJ whole genome shotgun (WGS) entry which is preliminary data.</text>
</comment>
<evidence type="ECO:0000313" key="9">
    <source>
        <dbReference type="Proteomes" id="UP000642571"/>
    </source>
</evidence>
<dbReference type="EMBL" id="BMIN01000006">
    <property type="protein sequence ID" value="GGD10946.1"/>
    <property type="molecule type" value="Genomic_DNA"/>
</dbReference>
<evidence type="ECO:0000256" key="2">
    <source>
        <dbReference type="ARBA" id="ARBA00011255"/>
    </source>
</evidence>
<keyword evidence="4 5" id="KW-0975">Bacterial flagellum</keyword>
<evidence type="ECO:0000256" key="1">
    <source>
        <dbReference type="ARBA" id="ARBA00009764"/>
    </source>
</evidence>
<dbReference type="InterPro" id="IPR010810">
    <property type="entry name" value="Flagellin_hook_IN_motif"/>
</dbReference>
<dbReference type="RefSeq" id="WP_188652973.1">
    <property type="nucleotide sequence ID" value="NZ_BMIN01000006.1"/>
</dbReference>
<dbReference type="Pfam" id="PF02465">
    <property type="entry name" value="FliD_N"/>
    <property type="match status" value="1"/>
</dbReference>
<feature type="domain" description="Flagellar hook-associated protein 2 C-terminal" evidence="7">
    <location>
        <begin position="250"/>
        <end position="507"/>
    </location>
</feature>
<name>A0ABQ1Q257_9BACI</name>
<keyword evidence="5" id="KW-0964">Secreted</keyword>
<keyword evidence="8" id="KW-0966">Cell projection</keyword>
<proteinExistence type="inferred from homology"/>
<keyword evidence="9" id="KW-1185">Reference proteome</keyword>
<accession>A0ABQ1Q257</accession>
<reference evidence="9" key="1">
    <citation type="journal article" date="2019" name="Int. J. Syst. Evol. Microbiol.">
        <title>The Global Catalogue of Microorganisms (GCM) 10K type strain sequencing project: providing services to taxonomists for standard genome sequencing and annotation.</title>
        <authorList>
            <consortium name="The Broad Institute Genomics Platform"/>
            <consortium name="The Broad Institute Genome Sequencing Center for Infectious Disease"/>
            <person name="Wu L."/>
            <person name="Ma J."/>
        </authorList>
    </citation>
    <scope>NUCLEOTIDE SEQUENCE [LARGE SCALE GENOMIC DNA]</scope>
    <source>
        <strain evidence="9">CGMCC 1.15353</strain>
    </source>
</reference>
<feature type="domain" description="Flagellar hook-associated protein 2 N-terminal" evidence="6">
    <location>
        <begin position="11"/>
        <end position="106"/>
    </location>
</feature>